<dbReference type="PANTHER" id="PTHR47074:SF49">
    <property type="entry name" value="POLYNUCLEOTIDYL TRANSFERASE, RIBONUCLEASE H-LIKE SUPERFAMILY PROTEIN"/>
    <property type="match status" value="1"/>
</dbReference>
<name>A0ABQ8A5V8_BRANA</name>
<dbReference type="PANTHER" id="PTHR47074">
    <property type="entry name" value="BNAC02G40300D PROTEIN"/>
    <property type="match status" value="1"/>
</dbReference>
<proteinExistence type="predicted"/>
<dbReference type="Gene3D" id="3.30.420.10">
    <property type="entry name" value="Ribonuclease H-like superfamily/Ribonuclease H"/>
    <property type="match status" value="1"/>
</dbReference>
<evidence type="ECO:0000313" key="3">
    <source>
        <dbReference type="Proteomes" id="UP000824890"/>
    </source>
</evidence>
<evidence type="ECO:0000259" key="1">
    <source>
        <dbReference type="Pfam" id="PF13456"/>
    </source>
</evidence>
<comment type="caution">
    <text evidence="2">The sequence shown here is derived from an EMBL/GenBank/DDBJ whole genome shotgun (WGS) entry which is preliminary data.</text>
</comment>
<dbReference type="InterPro" id="IPR036397">
    <property type="entry name" value="RNaseH_sf"/>
</dbReference>
<gene>
    <name evidence="2" type="ORF">HID58_050329</name>
</gene>
<dbReference type="Proteomes" id="UP000824890">
    <property type="component" value="Unassembled WGS sequence"/>
</dbReference>
<reference evidence="2 3" key="1">
    <citation type="submission" date="2021-05" db="EMBL/GenBank/DDBJ databases">
        <title>Genome Assembly of Synthetic Allotetraploid Brassica napus Reveals Homoeologous Exchanges between Subgenomes.</title>
        <authorList>
            <person name="Davis J.T."/>
        </authorList>
    </citation>
    <scope>NUCLEOTIDE SEQUENCE [LARGE SCALE GENOMIC DNA]</scope>
    <source>
        <strain evidence="3">cv. Da-Ae</strain>
        <tissue evidence="2">Seedling</tissue>
    </source>
</reference>
<keyword evidence="3" id="KW-1185">Reference proteome</keyword>
<organism evidence="2 3">
    <name type="scientific">Brassica napus</name>
    <name type="common">Rape</name>
    <dbReference type="NCBI Taxonomy" id="3708"/>
    <lineage>
        <taxon>Eukaryota</taxon>
        <taxon>Viridiplantae</taxon>
        <taxon>Streptophyta</taxon>
        <taxon>Embryophyta</taxon>
        <taxon>Tracheophyta</taxon>
        <taxon>Spermatophyta</taxon>
        <taxon>Magnoliopsida</taxon>
        <taxon>eudicotyledons</taxon>
        <taxon>Gunneridae</taxon>
        <taxon>Pentapetalae</taxon>
        <taxon>rosids</taxon>
        <taxon>malvids</taxon>
        <taxon>Brassicales</taxon>
        <taxon>Brassicaceae</taxon>
        <taxon>Brassiceae</taxon>
        <taxon>Brassica</taxon>
    </lineage>
</organism>
<dbReference type="InterPro" id="IPR052929">
    <property type="entry name" value="RNase_H-like_EbsB-rel"/>
</dbReference>
<feature type="domain" description="RNase H type-1" evidence="1">
    <location>
        <begin position="19"/>
        <end position="87"/>
    </location>
</feature>
<dbReference type="InterPro" id="IPR012337">
    <property type="entry name" value="RNaseH-like_sf"/>
</dbReference>
<dbReference type="Pfam" id="PF13456">
    <property type="entry name" value="RVT_3"/>
    <property type="match status" value="1"/>
</dbReference>
<dbReference type="SUPFAM" id="SSF53098">
    <property type="entry name" value="Ribonuclease H-like"/>
    <property type="match status" value="1"/>
</dbReference>
<accession>A0ABQ8A5V8</accession>
<dbReference type="InterPro" id="IPR002156">
    <property type="entry name" value="RNaseH_domain"/>
</dbReference>
<evidence type="ECO:0000313" key="2">
    <source>
        <dbReference type="EMBL" id="KAH0887900.1"/>
    </source>
</evidence>
<sequence>MQFSANGRGLGLEKGHDHCATAWTKENVWIRSDNLELIKAINSKAFSMELYEVFKDIEFLSVSLDFILFSHVLRSCNVRADYLAKDAHLHVPLALS</sequence>
<dbReference type="EMBL" id="JAGKQM010000013">
    <property type="protein sequence ID" value="KAH0887900.1"/>
    <property type="molecule type" value="Genomic_DNA"/>
</dbReference>
<protein>
    <recommendedName>
        <fullName evidence="1">RNase H type-1 domain-containing protein</fullName>
    </recommendedName>
</protein>